<dbReference type="RefSeq" id="WP_141150882.1">
    <property type="nucleotide sequence ID" value="NZ_VHLG01000018.1"/>
</dbReference>
<gene>
    <name evidence="11" type="primary">trpS</name>
    <name evidence="11" type="ORF">FJU08_20275</name>
</gene>
<proteinExistence type="inferred from homology"/>
<reference evidence="11 12" key="1">
    <citation type="submission" date="2019-06" db="EMBL/GenBank/DDBJ databases">
        <authorList>
            <person name="Li M."/>
        </authorList>
    </citation>
    <scope>NUCLEOTIDE SEQUENCE [LARGE SCALE GENOMIC DNA]</scope>
    <source>
        <strain evidence="11 12">BGMRC2036</strain>
    </source>
</reference>
<evidence type="ECO:0000256" key="5">
    <source>
        <dbReference type="ARBA" id="ARBA00022840"/>
    </source>
</evidence>
<dbReference type="Proteomes" id="UP000318801">
    <property type="component" value="Unassembled WGS sequence"/>
</dbReference>
<evidence type="ECO:0000256" key="3">
    <source>
        <dbReference type="ARBA" id="ARBA00022598"/>
    </source>
</evidence>
<dbReference type="PANTHER" id="PTHR43766:SF1">
    <property type="entry name" value="TRYPTOPHAN--TRNA LIGASE, MITOCHONDRIAL"/>
    <property type="match status" value="1"/>
</dbReference>
<dbReference type="AlphaFoldDB" id="A0A506U1L6"/>
<dbReference type="OrthoDB" id="9801042at2"/>
<dbReference type="GO" id="GO:0006436">
    <property type="term" value="P:tryptophanyl-tRNA aminoacylation"/>
    <property type="evidence" value="ECO:0007669"/>
    <property type="project" value="UniProtKB-UniRule"/>
</dbReference>
<dbReference type="CDD" id="cd00806">
    <property type="entry name" value="TrpRS_core"/>
    <property type="match status" value="1"/>
</dbReference>
<evidence type="ECO:0000256" key="4">
    <source>
        <dbReference type="ARBA" id="ARBA00022741"/>
    </source>
</evidence>
<dbReference type="PRINTS" id="PR01039">
    <property type="entry name" value="TRNASYNTHTRP"/>
</dbReference>
<keyword evidence="3 10" id="KW-0436">Ligase</keyword>
<evidence type="ECO:0000313" key="12">
    <source>
        <dbReference type="Proteomes" id="UP000318801"/>
    </source>
</evidence>
<keyword evidence="12" id="KW-1185">Reference proteome</keyword>
<evidence type="ECO:0000256" key="8">
    <source>
        <dbReference type="ARBA" id="ARBA00049929"/>
    </source>
</evidence>
<evidence type="ECO:0000313" key="11">
    <source>
        <dbReference type="EMBL" id="TPW27346.1"/>
    </source>
</evidence>
<comment type="caution">
    <text evidence="11">The sequence shown here is derived from an EMBL/GenBank/DDBJ whole genome shotgun (WGS) entry which is preliminary data.</text>
</comment>
<dbReference type="Pfam" id="PF00579">
    <property type="entry name" value="tRNA-synt_1b"/>
    <property type="match status" value="1"/>
</dbReference>
<keyword evidence="5 10" id="KW-0067">ATP-binding</keyword>
<dbReference type="NCBIfam" id="TIGR00233">
    <property type="entry name" value="trpS"/>
    <property type="match status" value="1"/>
</dbReference>
<dbReference type="Gene3D" id="3.40.50.620">
    <property type="entry name" value="HUPs"/>
    <property type="match status" value="1"/>
</dbReference>
<protein>
    <recommendedName>
        <fullName evidence="2 9">Tryptophan--tRNA ligase</fullName>
        <ecNumber evidence="2 9">6.1.1.2</ecNumber>
    </recommendedName>
</protein>
<accession>A0A506U1L6</accession>
<dbReference type="InterPro" id="IPR002306">
    <property type="entry name" value="Trp-tRNA-ligase"/>
</dbReference>
<organism evidence="11 12">
    <name type="scientific">Martelella alba</name>
    <dbReference type="NCBI Taxonomy" id="2590451"/>
    <lineage>
        <taxon>Bacteria</taxon>
        <taxon>Pseudomonadati</taxon>
        <taxon>Pseudomonadota</taxon>
        <taxon>Alphaproteobacteria</taxon>
        <taxon>Hyphomicrobiales</taxon>
        <taxon>Aurantimonadaceae</taxon>
        <taxon>Martelella</taxon>
    </lineage>
</organism>
<evidence type="ECO:0000256" key="6">
    <source>
        <dbReference type="ARBA" id="ARBA00022917"/>
    </source>
</evidence>
<evidence type="ECO:0000256" key="10">
    <source>
        <dbReference type="RuleBase" id="RU363036"/>
    </source>
</evidence>
<sequence>MNKPETSAFAATADTAQKPVVLTGDRTTGPLHLGHYLGSLKNRLTLQESHDQYVMLADAQALTDNMSDPASVRENVLSVAMDYLAVGLDPEKTTICLQSALPALPELSMLYLNMVTVARLERNPTIKDEIRQRGFERDIPAGFLCYPAAQAADITAFKATAVPVGEDQLPMIEQTNEIVRRINRQAGIKVLPEAAAILSRVTRLPGIDGKAKMSKSLGNAIALSASPKEIRHAVKMMFTDPDHLRVSDPGKIEGNVVFTYLDAFDPDRDAIAALKSHYRRGGLGDGAVKARLESLLQAELEPIRERRTRLEACPDRVRDIVAEGTRRARQTSQQTLDAVKSALGLFCL</sequence>
<dbReference type="GO" id="GO:0005829">
    <property type="term" value="C:cytosol"/>
    <property type="evidence" value="ECO:0007669"/>
    <property type="project" value="TreeGrafter"/>
</dbReference>
<dbReference type="InterPro" id="IPR002305">
    <property type="entry name" value="aa-tRNA-synth_Ic"/>
</dbReference>
<dbReference type="InterPro" id="IPR050203">
    <property type="entry name" value="Trp-tRNA_synthetase"/>
</dbReference>
<dbReference type="InterPro" id="IPR014729">
    <property type="entry name" value="Rossmann-like_a/b/a_fold"/>
</dbReference>
<dbReference type="GO" id="GO:0005524">
    <property type="term" value="F:ATP binding"/>
    <property type="evidence" value="ECO:0007669"/>
    <property type="project" value="UniProtKB-KW"/>
</dbReference>
<dbReference type="EC" id="6.1.1.2" evidence="2 9"/>
<name>A0A506U1L6_9HYPH</name>
<keyword evidence="4 10" id="KW-0547">Nucleotide-binding</keyword>
<evidence type="ECO:0000256" key="7">
    <source>
        <dbReference type="ARBA" id="ARBA00023146"/>
    </source>
</evidence>
<dbReference type="Gene3D" id="1.10.240.10">
    <property type="entry name" value="Tyrosyl-Transfer RNA Synthetase"/>
    <property type="match status" value="1"/>
</dbReference>
<dbReference type="FunFam" id="1.10.240.10:FF:000005">
    <property type="entry name" value="Tryptophan--tRNA ligase"/>
    <property type="match status" value="1"/>
</dbReference>
<evidence type="ECO:0000256" key="2">
    <source>
        <dbReference type="ARBA" id="ARBA00013161"/>
    </source>
</evidence>
<dbReference type="SUPFAM" id="SSF52374">
    <property type="entry name" value="Nucleotidylyl transferase"/>
    <property type="match status" value="1"/>
</dbReference>
<dbReference type="PANTHER" id="PTHR43766">
    <property type="entry name" value="TRYPTOPHAN--TRNA LIGASE, MITOCHONDRIAL"/>
    <property type="match status" value="1"/>
</dbReference>
<keyword evidence="6 10" id="KW-0648">Protein biosynthesis</keyword>
<dbReference type="GO" id="GO:0004830">
    <property type="term" value="F:tryptophan-tRNA ligase activity"/>
    <property type="evidence" value="ECO:0007669"/>
    <property type="project" value="UniProtKB-UniRule"/>
</dbReference>
<keyword evidence="7 10" id="KW-0030">Aminoacyl-tRNA synthetase</keyword>
<comment type="similarity">
    <text evidence="1 10">Belongs to the class-I aminoacyl-tRNA synthetase family.</text>
</comment>
<dbReference type="EMBL" id="VHLG01000018">
    <property type="protein sequence ID" value="TPW27346.1"/>
    <property type="molecule type" value="Genomic_DNA"/>
</dbReference>
<evidence type="ECO:0000256" key="1">
    <source>
        <dbReference type="ARBA" id="ARBA00005594"/>
    </source>
</evidence>
<comment type="catalytic activity">
    <reaction evidence="8">
        <text>tRNA(Trp) + L-tryptophan + ATP = L-tryptophyl-tRNA(Trp) + AMP + diphosphate + H(+)</text>
        <dbReference type="Rhea" id="RHEA:24080"/>
        <dbReference type="Rhea" id="RHEA-COMP:9671"/>
        <dbReference type="Rhea" id="RHEA-COMP:9705"/>
        <dbReference type="ChEBI" id="CHEBI:15378"/>
        <dbReference type="ChEBI" id="CHEBI:30616"/>
        <dbReference type="ChEBI" id="CHEBI:33019"/>
        <dbReference type="ChEBI" id="CHEBI:57912"/>
        <dbReference type="ChEBI" id="CHEBI:78442"/>
        <dbReference type="ChEBI" id="CHEBI:78535"/>
        <dbReference type="ChEBI" id="CHEBI:456215"/>
        <dbReference type="EC" id="6.1.1.2"/>
    </reaction>
</comment>
<evidence type="ECO:0000256" key="9">
    <source>
        <dbReference type="NCBIfam" id="TIGR00233"/>
    </source>
</evidence>